<evidence type="ECO:0000313" key="5">
    <source>
        <dbReference type="Proteomes" id="UP000701680"/>
    </source>
</evidence>
<comment type="caution">
    <text evidence="3">The sequence shown here is derived from an EMBL/GenBank/DDBJ whole genome shotgun (WGS) entry which is preliminary data.</text>
</comment>
<accession>A0A850HLD6</accession>
<name>A0A850HLD6_9FIRM</name>
<dbReference type="CDD" id="cd00761">
    <property type="entry name" value="Glyco_tranf_GTA_type"/>
    <property type="match status" value="1"/>
</dbReference>
<protein>
    <submittedName>
        <fullName evidence="3">Glycosyltransferase family 2 protein</fullName>
    </submittedName>
</protein>
<dbReference type="GO" id="GO:0016740">
    <property type="term" value="F:transferase activity"/>
    <property type="evidence" value="ECO:0007669"/>
    <property type="project" value="UniProtKB-KW"/>
</dbReference>
<dbReference type="RefSeq" id="WP_173815067.1">
    <property type="nucleotide sequence ID" value="NZ_JAAITX010000009.1"/>
</dbReference>
<dbReference type="EMBL" id="JAAITX010000009">
    <property type="protein sequence ID" value="NVH59184.1"/>
    <property type="molecule type" value="Genomic_DNA"/>
</dbReference>
<keyword evidence="4" id="KW-1185">Reference proteome</keyword>
<dbReference type="EMBL" id="JAAIUO010000009">
    <property type="protein sequence ID" value="NSK15413.1"/>
    <property type="molecule type" value="Genomic_DNA"/>
</dbReference>
<reference evidence="4 5" key="1">
    <citation type="journal article" date="2020" name="Cell Host Microbe">
        <title>Functional and Genomic Variation between Human-Derived Isolates of Lachnospiraceae Reveals Inter- and Intra-Species Diversity.</title>
        <authorList>
            <person name="Sorbara M.T."/>
            <person name="Littmann E.R."/>
            <person name="Fontana E."/>
            <person name="Moody T.U."/>
            <person name="Kohout C.E."/>
            <person name="Gjonbalaj M."/>
            <person name="Eaton V."/>
            <person name="Seok R."/>
            <person name="Leiner I.M."/>
            <person name="Pamer E.G."/>
        </authorList>
    </citation>
    <scope>NUCLEOTIDE SEQUENCE [LARGE SCALE GENOMIC DNA]</scope>
    <source>
        <strain evidence="3 4">MSK.17.11</strain>
        <strain evidence="2 5">MSK.17.38</strain>
    </source>
</reference>
<evidence type="ECO:0000313" key="3">
    <source>
        <dbReference type="EMBL" id="NVH59184.1"/>
    </source>
</evidence>
<sequence length="273" mass="31588">MKIEHIISTMNRTEYSFLYQMNLQTNGVVVNQTDKLDNKEYILDNGCKIKTISVLERGLSRSRNRLLEEATGEICIVGDDDVEYMPGYLEIISNAYEKYPDADIIVFQFTHDKNRETRSRYKKDKRYHLWNISKVASVEITFKKKSIDVAGICFNNKIGLGTKFPSGEENAFLADALRAGLKIYHIPKTICYAVEAHTIKDAPGLKKYLITKGAAYYCIYKKLFGLYALAFILLKKKKMLSEISIRQAMNYMRKGKQEYRRMNDVSKYNNTNI</sequence>
<evidence type="ECO:0000313" key="4">
    <source>
        <dbReference type="Proteomes" id="UP000528555"/>
    </source>
</evidence>
<gene>
    <name evidence="3" type="ORF">G5A66_11185</name>
    <name evidence="2" type="ORF">G5A75_11215</name>
</gene>
<dbReference type="Pfam" id="PF00535">
    <property type="entry name" value="Glycos_transf_2"/>
    <property type="match status" value="1"/>
</dbReference>
<dbReference type="AlphaFoldDB" id="A0A850HLD6"/>
<dbReference type="InterPro" id="IPR001173">
    <property type="entry name" value="Glyco_trans_2-like"/>
</dbReference>
<proteinExistence type="predicted"/>
<organism evidence="3 4">
    <name type="scientific">Dorea phocaeensis</name>
    <dbReference type="NCBI Taxonomy" id="2040291"/>
    <lineage>
        <taxon>Bacteria</taxon>
        <taxon>Bacillati</taxon>
        <taxon>Bacillota</taxon>
        <taxon>Clostridia</taxon>
        <taxon>Lachnospirales</taxon>
        <taxon>Lachnospiraceae</taxon>
        <taxon>Dorea</taxon>
    </lineage>
</organism>
<dbReference type="Proteomes" id="UP000528555">
    <property type="component" value="Unassembled WGS sequence"/>
</dbReference>
<dbReference type="InterPro" id="IPR029044">
    <property type="entry name" value="Nucleotide-diphossugar_trans"/>
</dbReference>
<keyword evidence="3" id="KW-0808">Transferase</keyword>
<dbReference type="Proteomes" id="UP000701680">
    <property type="component" value="Unassembled WGS sequence"/>
</dbReference>
<evidence type="ECO:0000313" key="2">
    <source>
        <dbReference type="EMBL" id="NSK15413.1"/>
    </source>
</evidence>
<reference evidence="3" key="2">
    <citation type="submission" date="2020-02" db="EMBL/GenBank/DDBJ databases">
        <authorList>
            <person name="Littmann E."/>
            <person name="Sorbara M."/>
        </authorList>
    </citation>
    <scope>NUCLEOTIDE SEQUENCE</scope>
    <source>
        <strain evidence="3">MSK.17.11</strain>
        <strain evidence="2">MSK.17.38</strain>
    </source>
</reference>
<feature type="domain" description="Glycosyltransferase 2-like" evidence="1">
    <location>
        <begin position="38"/>
        <end position="128"/>
    </location>
</feature>
<dbReference type="Gene3D" id="3.90.550.10">
    <property type="entry name" value="Spore Coat Polysaccharide Biosynthesis Protein SpsA, Chain A"/>
    <property type="match status" value="1"/>
</dbReference>
<evidence type="ECO:0000259" key="1">
    <source>
        <dbReference type="Pfam" id="PF00535"/>
    </source>
</evidence>
<dbReference type="SUPFAM" id="SSF53448">
    <property type="entry name" value="Nucleotide-diphospho-sugar transferases"/>
    <property type="match status" value="1"/>
</dbReference>